<gene>
    <name evidence="1" type="ORF">DNK57_07970</name>
</gene>
<dbReference type="Proteomes" id="UP000646659">
    <property type="component" value="Unassembled WGS sequence"/>
</dbReference>
<proteinExistence type="predicted"/>
<evidence type="ECO:0000313" key="2">
    <source>
        <dbReference type="Proteomes" id="UP000646659"/>
    </source>
</evidence>
<name>A0A842YMA3_METTF</name>
<protein>
    <submittedName>
        <fullName evidence="1">Uncharacterized protein</fullName>
    </submittedName>
</protein>
<sequence length="92" mass="11085">MMDLSERSILEKLDEIKNPLDMNRRIRKICSTDVGREEALRMSYFFDCVDREVKVDILKYTFDFLCRLAPDETASYYISKARDHMFEIYQIE</sequence>
<reference evidence="1" key="1">
    <citation type="submission" date="2018-06" db="EMBL/GenBank/DDBJ databases">
        <title>Draft genome sequence of Methanothermobacter thermautotrophicus Strain WHS, a thermophilic, hydrogenotrophic methanogen isolated from Washburn Hot Springs in Yellowstone National Park, USA.</title>
        <authorList>
            <person name="Mckay L.J."/>
            <person name="Klingelsmith K."/>
            <person name="Inskeep W.P."/>
            <person name="Fields M.W."/>
        </authorList>
    </citation>
    <scope>NUCLEOTIDE SEQUENCE</scope>
    <source>
        <strain evidence="1">WHS</strain>
    </source>
</reference>
<accession>A0A842YMA3</accession>
<dbReference type="EMBL" id="QKOF01000007">
    <property type="protein sequence ID" value="MBE2900722.1"/>
    <property type="molecule type" value="Genomic_DNA"/>
</dbReference>
<dbReference type="RefSeq" id="WP_226891215.1">
    <property type="nucleotide sequence ID" value="NZ_QKOF01000007.1"/>
</dbReference>
<organism evidence="1 2">
    <name type="scientific">Methanothermobacter thermautotrophicus</name>
    <name type="common">Methanobacterium thermoformicicum</name>
    <dbReference type="NCBI Taxonomy" id="145262"/>
    <lineage>
        <taxon>Archaea</taxon>
        <taxon>Methanobacteriati</taxon>
        <taxon>Methanobacteriota</taxon>
        <taxon>Methanomada group</taxon>
        <taxon>Methanobacteria</taxon>
        <taxon>Methanobacteriales</taxon>
        <taxon>Methanobacteriaceae</taxon>
        <taxon>Methanothermobacter</taxon>
    </lineage>
</organism>
<evidence type="ECO:0000313" key="1">
    <source>
        <dbReference type="EMBL" id="MBE2900722.1"/>
    </source>
</evidence>
<comment type="caution">
    <text evidence="1">The sequence shown here is derived from an EMBL/GenBank/DDBJ whole genome shotgun (WGS) entry which is preliminary data.</text>
</comment>
<dbReference type="AlphaFoldDB" id="A0A842YMA3"/>